<protein>
    <submittedName>
        <fullName evidence="2">Uncharacterized protein</fullName>
    </submittedName>
</protein>
<sequence>MVESKKKQKQKQKATEPMRKLSLQRETLRTLQEADFRQIEGVAGGISTIIVITIAETNPPTASIRLC</sequence>
<evidence type="ECO:0000256" key="1">
    <source>
        <dbReference type="SAM" id="MobiDB-lite"/>
    </source>
</evidence>
<accession>A0AAE6FXY2</accession>
<feature type="compositionally biased region" description="Basic residues" evidence="1">
    <location>
        <begin position="1"/>
        <end position="12"/>
    </location>
</feature>
<dbReference type="Proteomes" id="UP000320179">
    <property type="component" value="Chromosome"/>
</dbReference>
<dbReference type="RefSeq" id="WP_140789326.1">
    <property type="nucleotide sequence ID" value="NZ_CP017170.1"/>
</dbReference>
<evidence type="ECO:0000313" key="3">
    <source>
        <dbReference type="Proteomes" id="UP000320179"/>
    </source>
</evidence>
<dbReference type="EMBL" id="CP017174">
    <property type="protein sequence ID" value="QDE67317.1"/>
    <property type="molecule type" value="Genomic_DNA"/>
</dbReference>
<name>A0AAE6FXY2_MYXXA</name>
<feature type="region of interest" description="Disordered" evidence="1">
    <location>
        <begin position="1"/>
        <end position="21"/>
    </location>
</feature>
<dbReference type="AlphaFoldDB" id="A0AAE6FXY2"/>
<organism evidence="2 3">
    <name type="scientific">Myxococcus xanthus</name>
    <dbReference type="NCBI Taxonomy" id="34"/>
    <lineage>
        <taxon>Bacteria</taxon>
        <taxon>Pseudomonadati</taxon>
        <taxon>Myxococcota</taxon>
        <taxon>Myxococcia</taxon>
        <taxon>Myxococcales</taxon>
        <taxon>Cystobacterineae</taxon>
        <taxon>Myxococcaceae</taxon>
        <taxon>Myxococcus</taxon>
    </lineage>
</organism>
<evidence type="ECO:0000313" key="2">
    <source>
        <dbReference type="EMBL" id="QDE67317.1"/>
    </source>
</evidence>
<reference evidence="2 3" key="1">
    <citation type="journal article" date="2019" name="Science">
        <title>Social genes are selection hotspots in kin groups of a soil microbe.</title>
        <authorList>
            <person name="Wielgoss S."/>
            <person name="Wolfensberger R."/>
            <person name="Sun L."/>
            <person name="Fiegna F."/>
            <person name="Velicer G.J."/>
        </authorList>
    </citation>
    <scope>NUCLEOTIDE SEQUENCE [LARGE SCALE GENOMIC DNA]</scope>
    <source>
        <strain evidence="2 3">MC3.5.9c15</strain>
    </source>
</reference>
<gene>
    <name evidence="2" type="ORF">BHS09_10120</name>
</gene>
<proteinExistence type="predicted"/>